<protein>
    <submittedName>
        <fullName evidence="1">Uncharacterized protein</fullName>
    </submittedName>
</protein>
<keyword evidence="2" id="KW-1185">Reference proteome</keyword>
<evidence type="ECO:0000313" key="1">
    <source>
        <dbReference type="EMBL" id="KAK2562425.1"/>
    </source>
</evidence>
<dbReference type="Proteomes" id="UP001249851">
    <property type="component" value="Unassembled WGS sequence"/>
</dbReference>
<reference evidence="1" key="2">
    <citation type="journal article" date="2023" name="Science">
        <title>Genomic signatures of disease resistance in endangered staghorn corals.</title>
        <authorList>
            <person name="Vollmer S.V."/>
            <person name="Selwyn J.D."/>
            <person name="Despard B.A."/>
            <person name="Roesel C.L."/>
        </authorList>
    </citation>
    <scope>NUCLEOTIDE SEQUENCE</scope>
    <source>
        <strain evidence="1">K2</strain>
    </source>
</reference>
<dbReference type="EMBL" id="JARQWQ010000028">
    <property type="protein sequence ID" value="KAK2562425.1"/>
    <property type="molecule type" value="Genomic_DNA"/>
</dbReference>
<dbReference type="AlphaFoldDB" id="A0AAD9QJH2"/>
<gene>
    <name evidence="1" type="ORF">P5673_014077</name>
</gene>
<name>A0AAD9QJH2_ACRCE</name>
<comment type="caution">
    <text evidence="1">The sequence shown here is derived from an EMBL/GenBank/DDBJ whole genome shotgun (WGS) entry which is preliminary data.</text>
</comment>
<evidence type="ECO:0000313" key="2">
    <source>
        <dbReference type="Proteomes" id="UP001249851"/>
    </source>
</evidence>
<sequence length="68" mass="7905">MEKEPSWARYNSMSSSCRSLARKATDPRYPPSHYGQRKCSFLETKYESTCQDRQLYNHLDGQASLSQP</sequence>
<reference evidence="1" key="1">
    <citation type="journal article" date="2023" name="G3 (Bethesda)">
        <title>Whole genome assembly and annotation of the endangered Caribbean coral Acropora cervicornis.</title>
        <authorList>
            <person name="Selwyn J.D."/>
            <person name="Vollmer S.V."/>
        </authorList>
    </citation>
    <scope>NUCLEOTIDE SEQUENCE</scope>
    <source>
        <strain evidence="1">K2</strain>
    </source>
</reference>
<organism evidence="1 2">
    <name type="scientific">Acropora cervicornis</name>
    <name type="common">Staghorn coral</name>
    <dbReference type="NCBI Taxonomy" id="6130"/>
    <lineage>
        <taxon>Eukaryota</taxon>
        <taxon>Metazoa</taxon>
        <taxon>Cnidaria</taxon>
        <taxon>Anthozoa</taxon>
        <taxon>Hexacorallia</taxon>
        <taxon>Scleractinia</taxon>
        <taxon>Astrocoeniina</taxon>
        <taxon>Acroporidae</taxon>
        <taxon>Acropora</taxon>
    </lineage>
</organism>
<proteinExistence type="predicted"/>
<accession>A0AAD9QJH2</accession>